<name>A0A0K1EDF0_CHOCO</name>
<dbReference type="OrthoDB" id="5496523at2"/>
<organism evidence="3 4">
    <name type="scientific">Chondromyces crocatus</name>
    <dbReference type="NCBI Taxonomy" id="52"/>
    <lineage>
        <taxon>Bacteria</taxon>
        <taxon>Pseudomonadati</taxon>
        <taxon>Myxococcota</taxon>
        <taxon>Polyangia</taxon>
        <taxon>Polyangiales</taxon>
        <taxon>Polyangiaceae</taxon>
        <taxon>Chondromyces</taxon>
    </lineage>
</organism>
<dbReference type="Pfam" id="PF06904">
    <property type="entry name" value="Extensin-like_C"/>
    <property type="match status" value="1"/>
</dbReference>
<dbReference type="Proteomes" id="UP000067626">
    <property type="component" value="Chromosome"/>
</dbReference>
<keyword evidence="1" id="KW-0732">Signal</keyword>
<sequence>MTARGRSRYLMGLAGAALAFVAPAPAKGGSRFAIEPPDIVISRAYRYAAMESEHCLSLLALRDVPFEVAPPTKGVDTPVRLTGPVRGVHFVPVEAQGPPEKDFRTIADCRLALALDDLALVLSPHHVQRAEYFSMYRRKGVGFVKPGKRHPGGRAIDLVNLVLADGTTYSVRRDFHGTRGVGTCGDRAGKPRRDTEGARVWWSVICELDRLRSFNLILSPNHDWAHRDHLHMEVRSGIRWQLIQ</sequence>
<evidence type="ECO:0000313" key="3">
    <source>
        <dbReference type="EMBL" id="AKT38583.1"/>
    </source>
</evidence>
<feature type="chain" id="PRO_5005459268" description="Extensin-like C-terminal domain-containing protein" evidence="1">
    <location>
        <begin position="27"/>
        <end position="244"/>
    </location>
</feature>
<evidence type="ECO:0000256" key="1">
    <source>
        <dbReference type="SAM" id="SignalP"/>
    </source>
</evidence>
<feature type="domain" description="Extensin-like C-terminal" evidence="2">
    <location>
        <begin position="127"/>
        <end position="236"/>
    </location>
</feature>
<keyword evidence="4" id="KW-1185">Reference proteome</keyword>
<protein>
    <recommendedName>
        <fullName evidence="2">Extensin-like C-terminal domain-containing protein</fullName>
    </recommendedName>
</protein>
<gene>
    <name evidence="3" type="ORF">CMC5_027300</name>
</gene>
<dbReference type="InterPro" id="IPR009683">
    <property type="entry name" value="Extensin-like_C"/>
</dbReference>
<proteinExistence type="predicted"/>
<dbReference type="STRING" id="52.CMC5_027300"/>
<dbReference type="AlphaFoldDB" id="A0A0K1EDF0"/>
<accession>A0A0K1EDF0</accession>
<evidence type="ECO:0000313" key="4">
    <source>
        <dbReference type="Proteomes" id="UP000067626"/>
    </source>
</evidence>
<dbReference type="EMBL" id="CP012159">
    <property type="protein sequence ID" value="AKT38583.1"/>
    <property type="molecule type" value="Genomic_DNA"/>
</dbReference>
<evidence type="ECO:0000259" key="2">
    <source>
        <dbReference type="Pfam" id="PF06904"/>
    </source>
</evidence>
<feature type="signal peptide" evidence="1">
    <location>
        <begin position="1"/>
        <end position="26"/>
    </location>
</feature>
<dbReference type="KEGG" id="ccro:CMC5_027300"/>
<reference evidence="3 4" key="1">
    <citation type="submission" date="2015-07" db="EMBL/GenBank/DDBJ databases">
        <title>Genome analysis of myxobacterium Chondromyces crocatus Cm c5 reveals a high potential for natural compound synthesis and the genetic basis for the loss of fruiting body formation.</title>
        <authorList>
            <person name="Zaburannyi N."/>
            <person name="Bunk B."/>
            <person name="Maier J."/>
            <person name="Overmann J."/>
            <person name="Mueller R."/>
        </authorList>
    </citation>
    <scope>NUCLEOTIDE SEQUENCE [LARGE SCALE GENOMIC DNA]</scope>
    <source>
        <strain evidence="3 4">Cm c5</strain>
    </source>
</reference>
<dbReference type="RefSeq" id="WP_050430792.1">
    <property type="nucleotide sequence ID" value="NZ_CP012159.1"/>
</dbReference>